<name>A0ABN7AQ29_9HEMI</name>
<dbReference type="PANTHER" id="PTHR19871:SF14">
    <property type="entry name" value="DUF4062 DOMAIN-CONTAINING PROTEIN"/>
    <property type="match status" value="1"/>
</dbReference>
<dbReference type="InterPro" id="IPR015943">
    <property type="entry name" value="WD40/YVTN_repeat-like_dom_sf"/>
</dbReference>
<evidence type="ECO:0000313" key="7">
    <source>
        <dbReference type="EMBL" id="BES94310.1"/>
    </source>
</evidence>
<feature type="domain" description="Orc1-like AAA ATPase" evidence="3">
    <location>
        <begin position="363"/>
        <end position="488"/>
    </location>
</feature>
<evidence type="ECO:0000256" key="1">
    <source>
        <dbReference type="ARBA" id="ARBA00022574"/>
    </source>
</evidence>
<dbReference type="SUPFAM" id="SSF52540">
    <property type="entry name" value="P-loop containing nucleoside triphosphate hydrolases"/>
    <property type="match status" value="1"/>
</dbReference>
<dbReference type="InterPro" id="IPR052752">
    <property type="entry name" value="NACHT-WD_repeat"/>
</dbReference>
<evidence type="ECO:0008006" key="9">
    <source>
        <dbReference type="Google" id="ProtNLM"/>
    </source>
</evidence>
<feature type="domain" description="NWD2 C-terminal beta-propeller" evidence="5">
    <location>
        <begin position="1288"/>
        <end position="1639"/>
    </location>
</feature>
<sequence length="1708" mass="193953">MDDQTVDLIFAGSLESLPPVSSKIVRIFTSSTFTDTTMERNTLMAQCYPKLKDFCREKHGLEFQVVDMRWGVRDEATDDHMTTELCMREIANCQRLSMGPNFVVFLGQKYGYRPIPTYILSSELQMIRDDLAANGSEVHYLDTWYRKDSNAVPPISVLQPISSILVNFNNKRIPKLQQHDQAVWWDTLGKMQKLFRKGSLSLFNQGKIDKDIMHNYYMSVTEREVINGILNVKNTKNHCLAYVRIINNINLQNLKKASLFLDIINRSLDTEAAKLLANLRDERLTDKVETSNFQKYTVEWIGREGLDNETHEEYLNHFITHFYKNITKLVDRAMRKEDSSPQGQIVTEILQHLHACNNSVQVFYGREEELEKIEAYMKGDSEKPMVLYGEGGCGKTSLLAKSAGLTSTEWFVGAKPICIIRFLGTTPDSSALTPTLISICQQISYNLMQPFDDIPDDIVPLTAHFKNLLTFATPQQPFVFFLDSVDQLTGTQDTNHVAWIPTRLPVNCKLIVSCASEADNPEVSKDYHILRKMIDCGEHFIEVRALGEELAMQVIRMWMRTAKRDLTNYQWRLVSNAIDKCSLPIFVKLVFAEICRWRSYTKPQDTHLASTVMDSIMMLFERIEKQHGRILVFHALAYITAAKSGLSESELEDLISLDDKVLDDVYQYHLPPVRRIPPLLWTRIRNDLPNYLSEREADGVSVMNWYHRQFRDTAKERYFKNMNMAIYFHSSIADYFLGIWGGGVPKPFKYTEIQRHRFNLTDREGSADRKVPVQPLVFYSKDGKVSRYNLRKFGELPYHLVRSKRFIDLYNHVLFNYQWLHAKLSSCPLQAVLSDFEDACANIEDRDVTREEIRLLRRELMLVADALRLGGAILSVYPDMLAPQLVGRLLPEIGTNPNIKMLLNACDQEGPEHCALMPLYHCLHTPGGPLKYSLEGHQFAVFDFKLTSDLRYIVSISNRFITWDLSTSDMNRDVNPGLEGIMLKLYLSPDNKFAAAFTNNSQTVLLNTLSSEFIIIDNPLPEEEQVVGLCLLNQFLFIHGTGNWCRFDMRGQLLERYTSPEDQLVWPLLSIEYKTLEDYKFMFWSGKLEEPNLLFRVSRENVIIDPIYFHSAMALSKDGTTIYCCHDEGSYQVFKFVCPLGSDKWEEAEQLDSPYDNSTETVLQLKLGRDEETLLGTTYNGFAVWDLTGETTPKLLVLPHGMRNISTRVMVSNSFMISGNKDYAVAGVRKNLYVWNIATTELVKVLDAHFGRIISLEPLTIGNWNSVITSSIDRSVKVWNINNIFEQVHVIDRHELQIDAISVCQEVGLAVTVTRGAVGVWDMQAGHLMSQLADSPLGAIVTHALITPSGKFIISAESGNILVWNRVTEQVLFKEEQQGIRQILLLEEGTKILVMSKPLIVAGVEPPPRTVATGILRTIPNGTTVYSFDYPVRNVPGVNFKDVVITCDSQMIVALAADKGTREAIYVFNCKNGSNISKIPLRIPGVKDVASMVAMPQKASQVALVGGEKVTLFDIKNRKVVRTIPKWGGSCTRDGKFGLFAPSRGGLELLELKRGASVRTFIPRVAEGVFTVICMFNKTDEYVLYYHSGKKTIRVFRTSDAEMVANYRVQAELTAIESTDDGRCIVLGTVDGCLSVLAIADDNKPEMKEFLKCLPSRDETWKKKMEKIKATKRFRAAGSIAQVCIQLYDSISGGEDKEKQQMPDAPEG</sequence>
<evidence type="ECO:0000259" key="6">
    <source>
        <dbReference type="Pfam" id="PF25469"/>
    </source>
</evidence>
<feature type="domain" description="NWD1/2-like winged helix-turn-helix" evidence="6">
    <location>
        <begin position="610"/>
        <end position="722"/>
    </location>
</feature>
<organism evidence="7 8">
    <name type="scientific">Nesidiocoris tenuis</name>
    <dbReference type="NCBI Taxonomy" id="355587"/>
    <lineage>
        <taxon>Eukaryota</taxon>
        <taxon>Metazoa</taxon>
        <taxon>Ecdysozoa</taxon>
        <taxon>Arthropoda</taxon>
        <taxon>Hexapoda</taxon>
        <taxon>Insecta</taxon>
        <taxon>Pterygota</taxon>
        <taxon>Neoptera</taxon>
        <taxon>Paraneoptera</taxon>
        <taxon>Hemiptera</taxon>
        <taxon>Heteroptera</taxon>
        <taxon>Panheteroptera</taxon>
        <taxon>Cimicomorpha</taxon>
        <taxon>Miridae</taxon>
        <taxon>Dicyphina</taxon>
        <taxon>Nesidiocoris</taxon>
    </lineage>
</organism>
<dbReference type="SMART" id="SM00320">
    <property type="entry name" value="WD40"/>
    <property type="match status" value="6"/>
</dbReference>
<dbReference type="InterPro" id="IPR056534">
    <property type="entry name" value="Beta-prop_NWD2_C"/>
</dbReference>
<keyword evidence="1" id="KW-0853">WD repeat</keyword>
<dbReference type="Proteomes" id="UP001307889">
    <property type="component" value="Chromosome 5"/>
</dbReference>
<feature type="domain" description="DUF4062" evidence="4">
    <location>
        <begin position="26"/>
        <end position="113"/>
    </location>
</feature>
<dbReference type="Pfam" id="PF13191">
    <property type="entry name" value="AAA_16"/>
    <property type="match status" value="1"/>
</dbReference>
<dbReference type="Pfam" id="PF00400">
    <property type="entry name" value="WD40"/>
    <property type="match status" value="1"/>
</dbReference>
<keyword evidence="2" id="KW-0677">Repeat</keyword>
<dbReference type="EMBL" id="AP028913">
    <property type="protein sequence ID" value="BES94310.1"/>
    <property type="molecule type" value="Genomic_DNA"/>
</dbReference>
<dbReference type="InterPro" id="IPR025139">
    <property type="entry name" value="DUF4062"/>
</dbReference>
<dbReference type="PANTHER" id="PTHR19871">
    <property type="entry name" value="BETA TRANSDUCIN-RELATED PROTEIN"/>
    <property type="match status" value="1"/>
</dbReference>
<dbReference type="Pfam" id="PF13271">
    <property type="entry name" value="DUF4062"/>
    <property type="match status" value="1"/>
</dbReference>
<evidence type="ECO:0000256" key="2">
    <source>
        <dbReference type="ARBA" id="ARBA00022737"/>
    </source>
</evidence>
<reference evidence="7 8" key="1">
    <citation type="submission" date="2023-09" db="EMBL/GenBank/DDBJ databases">
        <title>Nesidiocoris tenuis whole genome shotgun sequence.</title>
        <authorList>
            <person name="Shibata T."/>
            <person name="Shimoda M."/>
            <person name="Kobayashi T."/>
            <person name="Uehara T."/>
        </authorList>
    </citation>
    <scope>NUCLEOTIDE SEQUENCE [LARGE SCALE GENOMIC DNA]</scope>
    <source>
        <strain evidence="7 8">Japan</strain>
    </source>
</reference>
<dbReference type="SUPFAM" id="SSF50978">
    <property type="entry name" value="WD40 repeat-like"/>
    <property type="match status" value="2"/>
</dbReference>
<dbReference type="InterPro" id="IPR001680">
    <property type="entry name" value="WD40_rpt"/>
</dbReference>
<dbReference type="Pfam" id="PF25469">
    <property type="entry name" value="WHD_NWD1"/>
    <property type="match status" value="1"/>
</dbReference>
<evidence type="ECO:0000259" key="3">
    <source>
        <dbReference type="Pfam" id="PF13191"/>
    </source>
</evidence>
<evidence type="ECO:0000259" key="5">
    <source>
        <dbReference type="Pfam" id="PF23586"/>
    </source>
</evidence>
<dbReference type="Pfam" id="PF23586">
    <property type="entry name" value="Beta-prop_NWD2_C"/>
    <property type="match status" value="1"/>
</dbReference>
<dbReference type="InterPro" id="IPR036322">
    <property type="entry name" value="WD40_repeat_dom_sf"/>
</dbReference>
<dbReference type="SUPFAM" id="SSF82171">
    <property type="entry name" value="DPP6 N-terminal domain-like"/>
    <property type="match status" value="1"/>
</dbReference>
<protein>
    <recommendedName>
        <fullName evidence="9">DUF4062 domain-containing protein</fullName>
    </recommendedName>
</protein>
<evidence type="ECO:0000313" key="8">
    <source>
        <dbReference type="Proteomes" id="UP001307889"/>
    </source>
</evidence>
<dbReference type="InterPro" id="IPR057588">
    <property type="entry name" value="NWD1/2-like_WH"/>
</dbReference>
<keyword evidence="8" id="KW-1185">Reference proteome</keyword>
<accession>A0ABN7AQ29</accession>
<gene>
    <name evidence="7" type="ORF">NTJ_07119</name>
</gene>
<dbReference type="Gene3D" id="1.25.40.370">
    <property type="match status" value="1"/>
</dbReference>
<evidence type="ECO:0000259" key="4">
    <source>
        <dbReference type="Pfam" id="PF13271"/>
    </source>
</evidence>
<dbReference type="InterPro" id="IPR027417">
    <property type="entry name" value="P-loop_NTPase"/>
</dbReference>
<dbReference type="Gene3D" id="2.130.10.10">
    <property type="entry name" value="YVTN repeat-like/Quinoprotein amine dehydrogenase"/>
    <property type="match status" value="3"/>
</dbReference>
<dbReference type="Gene3D" id="3.40.50.300">
    <property type="entry name" value="P-loop containing nucleotide triphosphate hydrolases"/>
    <property type="match status" value="1"/>
</dbReference>
<proteinExistence type="predicted"/>
<dbReference type="InterPro" id="IPR041664">
    <property type="entry name" value="AAA_16"/>
</dbReference>